<dbReference type="InterPro" id="IPR019734">
    <property type="entry name" value="TPR_rpt"/>
</dbReference>
<evidence type="ECO:0000256" key="1">
    <source>
        <dbReference type="SAM" id="Coils"/>
    </source>
</evidence>
<proteinExistence type="predicted"/>
<dbReference type="SUPFAM" id="SSF48452">
    <property type="entry name" value="TPR-like"/>
    <property type="match status" value="1"/>
</dbReference>
<evidence type="ECO:0000313" key="3">
    <source>
        <dbReference type="Proteomes" id="UP000070444"/>
    </source>
</evidence>
<dbReference type="PANTHER" id="PTHR28142:SF1">
    <property type="entry name" value="MITOCHONDRIAL INNER MEMBRANE I-AAA PROTEASE SUPERCOMPLEX SUBUNIT MGR3-RELATED"/>
    <property type="match status" value="1"/>
</dbReference>
<dbReference type="SMART" id="SM00028">
    <property type="entry name" value="TPR"/>
    <property type="match status" value="2"/>
</dbReference>
<dbReference type="OrthoDB" id="10050400at2759"/>
<accession>A0A137PBR5</accession>
<organism evidence="2 3">
    <name type="scientific">Conidiobolus coronatus (strain ATCC 28846 / CBS 209.66 / NRRL 28638)</name>
    <name type="common">Delacroixia coronata</name>
    <dbReference type="NCBI Taxonomy" id="796925"/>
    <lineage>
        <taxon>Eukaryota</taxon>
        <taxon>Fungi</taxon>
        <taxon>Fungi incertae sedis</taxon>
        <taxon>Zoopagomycota</taxon>
        <taxon>Entomophthoromycotina</taxon>
        <taxon>Entomophthoromycetes</taxon>
        <taxon>Entomophthorales</taxon>
        <taxon>Ancylistaceae</taxon>
        <taxon>Conidiobolus</taxon>
    </lineage>
</organism>
<dbReference type="Gene3D" id="1.25.40.10">
    <property type="entry name" value="Tetratricopeptide repeat domain"/>
    <property type="match status" value="1"/>
</dbReference>
<name>A0A137PBR5_CONC2</name>
<dbReference type="InterPro" id="IPR011990">
    <property type="entry name" value="TPR-like_helical_dom_sf"/>
</dbReference>
<gene>
    <name evidence="2" type="ORF">CONCODRAFT_77812</name>
</gene>
<dbReference type="Proteomes" id="UP000070444">
    <property type="component" value="Unassembled WGS sequence"/>
</dbReference>
<evidence type="ECO:0000313" key="2">
    <source>
        <dbReference type="EMBL" id="KXN72449.1"/>
    </source>
</evidence>
<reference evidence="2 3" key="1">
    <citation type="journal article" date="2015" name="Genome Biol. Evol.">
        <title>Phylogenomic analyses indicate that early fungi evolved digesting cell walls of algal ancestors of land plants.</title>
        <authorList>
            <person name="Chang Y."/>
            <person name="Wang S."/>
            <person name="Sekimoto S."/>
            <person name="Aerts A.L."/>
            <person name="Choi C."/>
            <person name="Clum A."/>
            <person name="LaButti K.M."/>
            <person name="Lindquist E.A."/>
            <person name="Yee Ngan C."/>
            <person name="Ohm R.A."/>
            <person name="Salamov A.A."/>
            <person name="Grigoriev I.V."/>
            <person name="Spatafora J.W."/>
            <person name="Berbee M.L."/>
        </authorList>
    </citation>
    <scope>NUCLEOTIDE SEQUENCE [LARGE SCALE GENOMIC DNA]</scope>
    <source>
        <strain evidence="2 3">NRRL 28638</strain>
    </source>
</reference>
<dbReference type="OMA" id="EAMGWAQ"/>
<evidence type="ECO:0008006" key="4">
    <source>
        <dbReference type="Google" id="ProtNLM"/>
    </source>
</evidence>
<dbReference type="AlphaFoldDB" id="A0A137PBR5"/>
<dbReference type="EMBL" id="KQ964453">
    <property type="protein sequence ID" value="KXN72449.1"/>
    <property type="molecule type" value="Genomic_DNA"/>
</dbReference>
<keyword evidence="3" id="KW-1185">Reference proteome</keyword>
<feature type="coiled-coil region" evidence="1">
    <location>
        <begin position="372"/>
        <end position="402"/>
    </location>
</feature>
<keyword evidence="1" id="KW-0175">Coiled coil</keyword>
<dbReference type="InterPro" id="IPR040201">
    <property type="entry name" value="Mrg3-like"/>
</dbReference>
<protein>
    <recommendedName>
        <fullName evidence="4">TPR-like protein</fullName>
    </recommendedName>
</protein>
<dbReference type="PANTHER" id="PTHR28142">
    <property type="entry name" value="MITOCHONDRIAL INNER MEMBRANE I-AAA PROTEASE SUPERCOMPLEX SUBUNIT MGR3-RELATED"/>
    <property type="match status" value="1"/>
</dbReference>
<sequence>MNRSLYSLNRANLSSISKNFQRNFIFKSKPTGEKGEPLLYRHPQSVVDLLKGPLPRLGLAFALACGVMGLGYAGYRGTHYYIEHYLQPTPSTLSPEVRNFLRGAYLREELYPDLNIAENYLKLAVETLAKEGKDKSTEPDFYRVKLKWAELLSQQKRFSESIDVYVDVYKTLMPFVEASQNSDQILAQLEDTLLTGRKLTNLFTTIGEMDLAQQYTEMGFQLSSKNKANPSILKYFVEYRIQLGTLLAIKNKYDDAFALYLDALKDVNPSLANPGQPSTPTQTQFGCLDAIIMSHISELYYAKGNYKASSGWAWNAYHRCKDQTLLECKQCEGTVLNNLGHLAIRENDLKQAVASFQQAVTRANEAGDFNGAHKYNQNFTRYQEILRQKEEEEREAEEAKNK</sequence>